<comment type="caution">
    <text evidence="1">The sequence shown here is derived from an EMBL/GenBank/DDBJ whole genome shotgun (WGS) entry which is preliminary data.</text>
</comment>
<dbReference type="EMBL" id="CM041551">
    <property type="protein sequence ID" value="KAI3355039.1"/>
    <property type="molecule type" value="Genomic_DNA"/>
</dbReference>
<gene>
    <name evidence="1" type="ORF">L3Q82_017858</name>
</gene>
<reference evidence="1" key="1">
    <citation type="submission" date="2022-04" db="EMBL/GenBank/DDBJ databases">
        <title>Jade perch genome.</title>
        <authorList>
            <person name="Chao B."/>
        </authorList>
    </citation>
    <scope>NUCLEOTIDE SEQUENCE</scope>
    <source>
        <strain evidence="1">CB-2022</strain>
    </source>
</reference>
<name>A0ACB8VHJ0_9TELE</name>
<proteinExistence type="predicted"/>
<organism evidence="1 2">
    <name type="scientific">Scortum barcoo</name>
    <name type="common">barcoo grunter</name>
    <dbReference type="NCBI Taxonomy" id="214431"/>
    <lineage>
        <taxon>Eukaryota</taxon>
        <taxon>Metazoa</taxon>
        <taxon>Chordata</taxon>
        <taxon>Craniata</taxon>
        <taxon>Vertebrata</taxon>
        <taxon>Euteleostomi</taxon>
        <taxon>Actinopterygii</taxon>
        <taxon>Neopterygii</taxon>
        <taxon>Teleostei</taxon>
        <taxon>Neoteleostei</taxon>
        <taxon>Acanthomorphata</taxon>
        <taxon>Eupercaria</taxon>
        <taxon>Centrarchiformes</taxon>
        <taxon>Terapontoidei</taxon>
        <taxon>Terapontidae</taxon>
        <taxon>Scortum</taxon>
    </lineage>
</organism>
<evidence type="ECO:0000313" key="2">
    <source>
        <dbReference type="Proteomes" id="UP000831701"/>
    </source>
</evidence>
<sequence length="273" mass="29029">MSKSLKKIVEESRDKNLPEVEMCDRSISNMLDIPGLCKTTALCHISAMCQVNGKTSLSSLPVGSPPSRKVHEGPGAMCGLGSSRGRGPLTWPTQSLDQNSLAIGTWNVTSLGGKEPELVREVERYRLEIVGGLGPPPCIAWALEPSSLRGAGPSTTLELPRVSGWRAGGLGLLIAPQLSCHVLEFTPVNERVASLRLRVGDRSLLAVVCAYGPNSSTEYLPAFLESLGGVLDSALTGDSIVLLLGTSTLTWAMTVIYTWRGVIGRKGLPDLNP</sequence>
<protein>
    <submittedName>
        <fullName evidence="1">Uncharacterized protein</fullName>
    </submittedName>
</protein>
<evidence type="ECO:0000313" key="1">
    <source>
        <dbReference type="EMBL" id="KAI3355039.1"/>
    </source>
</evidence>
<dbReference type="Proteomes" id="UP000831701">
    <property type="component" value="Chromosome 21"/>
</dbReference>
<keyword evidence="2" id="KW-1185">Reference proteome</keyword>
<accession>A0ACB8VHJ0</accession>